<dbReference type="Gene3D" id="3.60.20.40">
    <property type="match status" value="1"/>
</dbReference>
<dbReference type="Pfam" id="PF01019">
    <property type="entry name" value="G_glu_transpept"/>
    <property type="match status" value="1"/>
</dbReference>
<evidence type="ECO:0000313" key="3">
    <source>
        <dbReference type="Proteomes" id="UP001595697"/>
    </source>
</evidence>
<dbReference type="Gene3D" id="1.10.246.130">
    <property type="match status" value="1"/>
</dbReference>
<dbReference type="PANTHER" id="PTHR43881:SF5">
    <property type="entry name" value="GAMMA-GLUTAMYLTRANSPEPTIDASE"/>
    <property type="match status" value="1"/>
</dbReference>
<evidence type="ECO:0000313" key="2">
    <source>
        <dbReference type="EMBL" id="MFC3967243.1"/>
    </source>
</evidence>
<comment type="caution">
    <text evidence="2">The sequence shown here is derived from an EMBL/GenBank/DDBJ whole genome shotgun (WGS) entry which is preliminary data.</text>
</comment>
<dbReference type="RefSeq" id="WP_247261801.1">
    <property type="nucleotide sequence ID" value="NZ_JALJQZ010000028.1"/>
</dbReference>
<evidence type="ECO:0000256" key="1">
    <source>
        <dbReference type="SAM" id="MobiDB-lite"/>
    </source>
</evidence>
<dbReference type="SUPFAM" id="SSF56235">
    <property type="entry name" value="N-terminal nucleophile aminohydrolases (Ntn hydrolases)"/>
    <property type="match status" value="1"/>
</dbReference>
<dbReference type="InterPro" id="IPR043137">
    <property type="entry name" value="GGT_ssub_C"/>
</dbReference>
<accession>A0ABV8E484</accession>
<name>A0ABV8E484_9HYPH</name>
<dbReference type="EMBL" id="JBHSBD010000014">
    <property type="protein sequence ID" value="MFC3967243.1"/>
    <property type="molecule type" value="Genomic_DNA"/>
</dbReference>
<feature type="compositionally biased region" description="Basic and acidic residues" evidence="1">
    <location>
        <begin position="1"/>
        <end position="10"/>
    </location>
</feature>
<proteinExistence type="predicted"/>
<dbReference type="Proteomes" id="UP001595697">
    <property type="component" value="Unassembled WGS sequence"/>
</dbReference>
<dbReference type="InterPro" id="IPR052896">
    <property type="entry name" value="GGT-like_enzyme"/>
</dbReference>
<dbReference type="PANTHER" id="PTHR43881">
    <property type="entry name" value="GAMMA-GLUTAMYLTRANSPEPTIDASE (AFU_ORTHOLOGUE AFUA_4G13580)"/>
    <property type="match status" value="1"/>
</dbReference>
<protein>
    <submittedName>
        <fullName evidence="2">Gamma-glutamyltransferase family protein</fullName>
    </submittedName>
</protein>
<dbReference type="InterPro" id="IPR029055">
    <property type="entry name" value="Ntn_hydrolases_N"/>
</dbReference>
<keyword evidence="3" id="KW-1185">Reference proteome</keyword>
<sequence length="525" mass="56450">MTVAVTREKSQPGMVTSPNPLATEAGAEVIKSGGTAIEAAIAIGSVLTVVTPHFCGLGGDAVWLVADQHGKSHCFLGIGQAGEATSAIRNQPIPLRGPASMLTTACVVDCWDHALTFSRENWFGTRSLPALLERAMDLAANGYEPSKSQDFWLDFRSGETTNWHGFSQYFDHRNTTGLFKQPGLADSFAALMAEGARSFYEGKLSKRIVEGLKAAGSCLTAADLARTRTRDVSPLTLDYRGTILVAPPPPTQGMTTLAIMGILNHMRMASAPKGSAERYHLLVEAVKRAFMDRAHVSDPASMSWNPKDLLATERLRAAADTIDLDQALVWPHQHQHGDTVFFSAVDKQGRCASVLQSTYFDWGSGIVVGDTGILWQNRGAAFSTQPGHPNCIAPGKLPFYTLNPGLALRQGRPFLTYGTQGADGQPQTLAVLLTALLDDKLTPAEALEQPRFLLGKTFSDARDSLKVEGMMSDECVEQLAGRGHDLARLAAFSPIFGQAGALLFDTDRTPSAAHDPRGEGCAWIE</sequence>
<dbReference type="InterPro" id="IPR043138">
    <property type="entry name" value="GGT_lsub"/>
</dbReference>
<feature type="region of interest" description="Disordered" evidence="1">
    <location>
        <begin position="1"/>
        <end position="20"/>
    </location>
</feature>
<dbReference type="PRINTS" id="PR01210">
    <property type="entry name" value="GGTRANSPTASE"/>
</dbReference>
<gene>
    <name evidence="2" type="ORF">ACFOVS_03700</name>
</gene>
<reference evidence="3" key="1">
    <citation type="journal article" date="2019" name="Int. J. Syst. Evol. Microbiol.">
        <title>The Global Catalogue of Microorganisms (GCM) 10K type strain sequencing project: providing services to taxonomists for standard genome sequencing and annotation.</title>
        <authorList>
            <consortium name="The Broad Institute Genomics Platform"/>
            <consortium name="The Broad Institute Genome Sequencing Center for Infectious Disease"/>
            <person name="Wu L."/>
            <person name="Ma J."/>
        </authorList>
    </citation>
    <scope>NUCLEOTIDE SEQUENCE [LARGE SCALE GENOMIC DNA]</scope>
    <source>
        <strain evidence="3">TBRC 5781</strain>
    </source>
</reference>
<organism evidence="2 3">
    <name type="scientific">Rhizobium lemnae</name>
    <dbReference type="NCBI Taxonomy" id="1214924"/>
    <lineage>
        <taxon>Bacteria</taxon>
        <taxon>Pseudomonadati</taxon>
        <taxon>Pseudomonadota</taxon>
        <taxon>Alphaproteobacteria</taxon>
        <taxon>Hyphomicrobiales</taxon>
        <taxon>Rhizobiaceae</taxon>
        <taxon>Rhizobium/Agrobacterium group</taxon>
        <taxon>Rhizobium</taxon>
    </lineage>
</organism>